<evidence type="ECO:0000256" key="2">
    <source>
        <dbReference type="SAM" id="Phobius"/>
    </source>
</evidence>
<dbReference type="SUPFAM" id="SSF58038">
    <property type="entry name" value="SNARE fusion complex"/>
    <property type="match status" value="1"/>
</dbReference>
<protein>
    <submittedName>
        <fullName evidence="4">SNARE protein</fullName>
    </submittedName>
</protein>
<organism evidence="4 5">
    <name type="scientific">Babesia ovis</name>
    <dbReference type="NCBI Taxonomy" id="5869"/>
    <lineage>
        <taxon>Eukaryota</taxon>
        <taxon>Sar</taxon>
        <taxon>Alveolata</taxon>
        <taxon>Apicomplexa</taxon>
        <taxon>Aconoidasida</taxon>
        <taxon>Piroplasmida</taxon>
        <taxon>Babesiidae</taxon>
        <taxon>Babesia</taxon>
    </lineage>
</organism>
<keyword evidence="5" id="KW-1185">Reference proteome</keyword>
<evidence type="ECO:0000256" key="1">
    <source>
        <dbReference type="SAM" id="Coils"/>
    </source>
</evidence>
<dbReference type="PROSITE" id="PS50192">
    <property type="entry name" value="T_SNARE"/>
    <property type="match status" value="1"/>
</dbReference>
<gene>
    <name evidence="4" type="ORF">BaOVIS_030970</name>
</gene>
<feature type="transmembrane region" description="Helical" evidence="2">
    <location>
        <begin position="192"/>
        <end position="214"/>
    </location>
</feature>
<dbReference type="InterPro" id="IPR000727">
    <property type="entry name" value="T_SNARE_dom"/>
</dbReference>
<reference evidence="4" key="1">
    <citation type="submission" date="2019-12" db="EMBL/GenBank/DDBJ databases">
        <title>Genome sequence of Babesia ovis.</title>
        <authorList>
            <person name="Yamagishi J."/>
            <person name="Sevinc F."/>
            <person name="Xuan X."/>
        </authorList>
    </citation>
    <scope>NUCLEOTIDE SEQUENCE</scope>
    <source>
        <strain evidence="4">Selcuk</strain>
    </source>
</reference>
<keyword evidence="2" id="KW-1133">Transmembrane helix</keyword>
<keyword evidence="1" id="KW-0175">Coiled coil</keyword>
<dbReference type="Proteomes" id="UP001057455">
    <property type="component" value="Unassembled WGS sequence"/>
</dbReference>
<dbReference type="Pfam" id="PF12352">
    <property type="entry name" value="V-SNARE_C"/>
    <property type="match status" value="1"/>
</dbReference>
<name>A0A9W5WW75_BABOV</name>
<keyword evidence="2" id="KW-0812">Transmembrane</keyword>
<proteinExistence type="predicted"/>
<dbReference type="AlphaFoldDB" id="A0A9W5WW75"/>
<evidence type="ECO:0000313" key="5">
    <source>
        <dbReference type="Proteomes" id="UP001057455"/>
    </source>
</evidence>
<evidence type="ECO:0000313" key="4">
    <source>
        <dbReference type="EMBL" id="GFE55693.1"/>
    </source>
</evidence>
<dbReference type="OrthoDB" id="19261at2759"/>
<feature type="domain" description="T-SNARE coiled-coil homology" evidence="3">
    <location>
        <begin position="121"/>
        <end position="183"/>
    </location>
</feature>
<sequence length="218" mass="25048">MAIYQCEDELDRLLLQLRTSLHKFESLSAEQQTDRYSEALLLFERTKVAEINYQHEIEGLKVQTKHTHLTRLREKQEKLNELKEKLEQLRSIVEKNELKQFENLEASGKLNNTDKLIAWGDDIQDKTQGAINRIRGLTVTSEKIGAEVTQDLERQTENLNRIGDTINAVDDNLDHANATLKEIAKGVMRERFVQVLIALTILMTAGSVALFMFAGKRR</sequence>
<dbReference type="Gene3D" id="1.20.5.110">
    <property type="match status" value="1"/>
</dbReference>
<dbReference type="EMBL" id="BLIY01000024">
    <property type="protein sequence ID" value="GFE55693.1"/>
    <property type="molecule type" value="Genomic_DNA"/>
</dbReference>
<accession>A0A9W5WW75</accession>
<comment type="caution">
    <text evidence="4">The sequence shown here is derived from an EMBL/GenBank/DDBJ whole genome shotgun (WGS) entry which is preliminary data.</text>
</comment>
<evidence type="ECO:0000259" key="3">
    <source>
        <dbReference type="PROSITE" id="PS50192"/>
    </source>
</evidence>
<feature type="coiled-coil region" evidence="1">
    <location>
        <begin position="65"/>
        <end position="99"/>
    </location>
</feature>
<keyword evidence="2" id="KW-0472">Membrane</keyword>